<dbReference type="InterPro" id="IPR042095">
    <property type="entry name" value="SUMF_sf"/>
</dbReference>
<dbReference type="SUPFAM" id="SSF56436">
    <property type="entry name" value="C-type lectin-like"/>
    <property type="match status" value="1"/>
</dbReference>
<feature type="chain" id="PRO_5031506622" evidence="2">
    <location>
        <begin position="28"/>
        <end position="319"/>
    </location>
</feature>
<dbReference type="Gene3D" id="3.90.1580.10">
    <property type="entry name" value="paralog of FGE (formylglycine-generating enzyme)"/>
    <property type="match status" value="1"/>
</dbReference>
<keyword evidence="2" id="KW-0732">Signal</keyword>
<dbReference type="PANTHER" id="PTHR23150:SF19">
    <property type="entry name" value="FORMYLGLYCINE-GENERATING ENZYME"/>
    <property type="match status" value="1"/>
</dbReference>
<evidence type="ECO:0000256" key="2">
    <source>
        <dbReference type="SAM" id="SignalP"/>
    </source>
</evidence>
<sequence length="319" mass="34831">MSKHRNLRVIALAAAVLTAAGCAVPEAAPSDLPPLPAPSTPTSITTIPPGQRPEGMVRIPAGSYPLGRDDGPDEEGPAHRVTLNAFHIDVYPVTTRQFVDWANRSVGNLVNARGGDPRRWTGPVSRLERDAVRDQSGREVFTTNDTDEDSRVLRQDGRFAVEGDVAEHPVNEVYWWGALQYCQARGARLPTEAEWEATARGTEGRTYPWGNAAPDATRAQYGKAYDETSPVTAHPAGATPEGVRDLVGNLYEWTSSLDRPYPYAADDGREDPQSQKLRITRGSSHDERAANLRATDRDGYSRDPFAGHHHIGFRCAADA</sequence>
<dbReference type="EC" id="1.14.99.50" evidence="4"/>
<dbReference type="InterPro" id="IPR005532">
    <property type="entry name" value="SUMF_dom"/>
</dbReference>
<dbReference type="RefSeq" id="WP_185003912.1">
    <property type="nucleotide sequence ID" value="NZ_BAAAUI010000027.1"/>
</dbReference>
<keyword evidence="4" id="KW-0560">Oxidoreductase</keyword>
<feature type="region of interest" description="Disordered" evidence="1">
    <location>
        <begin position="31"/>
        <end position="56"/>
    </location>
</feature>
<keyword evidence="5" id="KW-1185">Reference proteome</keyword>
<proteinExistence type="predicted"/>
<comment type="caution">
    <text evidence="4">The sequence shown here is derived from an EMBL/GenBank/DDBJ whole genome shotgun (WGS) entry which is preliminary data.</text>
</comment>
<dbReference type="GO" id="GO:0120147">
    <property type="term" value="F:formylglycine-generating oxidase activity"/>
    <property type="evidence" value="ECO:0007669"/>
    <property type="project" value="TreeGrafter"/>
</dbReference>
<dbReference type="Pfam" id="PF03781">
    <property type="entry name" value="FGE-sulfatase"/>
    <property type="match status" value="1"/>
</dbReference>
<dbReference type="Proteomes" id="UP000533598">
    <property type="component" value="Unassembled WGS sequence"/>
</dbReference>
<evidence type="ECO:0000313" key="5">
    <source>
        <dbReference type="Proteomes" id="UP000533598"/>
    </source>
</evidence>
<protein>
    <submittedName>
        <fullName evidence="4">Iron(II)-dependent oxidoreductase</fullName>
        <ecNumber evidence="4">1.14.99.50</ecNumber>
    </submittedName>
</protein>
<gene>
    <name evidence="4" type="ORF">HNR67_004151</name>
</gene>
<feature type="domain" description="Sulfatase-modifying factor enzyme-like" evidence="3">
    <location>
        <begin position="54"/>
        <end position="316"/>
    </location>
</feature>
<evidence type="ECO:0000259" key="3">
    <source>
        <dbReference type="Pfam" id="PF03781"/>
    </source>
</evidence>
<dbReference type="AlphaFoldDB" id="A0A7W7CDX8"/>
<dbReference type="PROSITE" id="PS51257">
    <property type="entry name" value="PROKAR_LIPOPROTEIN"/>
    <property type="match status" value="1"/>
</dbReference>
<organism evidence="4 5">
    <name type="scientific">Crossiella cryophila</name>
    <dbReference type="NCBI Taxonomy" id="43355"/>
    <lineage>
        <taxon>Bacteria</taxon>
        <taxon>Bacillati</taxon>
        <taxon>Actinomycetota</taxon>
        <taxon>Actinomycetes</taxon>
        <taxon>Pseudonocardiales</taxon>
        <taxon>Pseudonocardiaceae</taxon>
        <taxon>Crossiella</taxon>
    </lineage>
</organism>
<accession>A0A7W7CDX8</accession>
<reference evidence="4 5" key="1">
    <citation type="submission" date="2020-08" db="EMBL/GenBank/DDBJ databases">
        <title>Sequencing the genomes of 1000 actinobacteria strains.</title>
        <authorList>
            <person name="Klenk H.-P."/>
        </authorList>
    </citation>
    <scope>NUCLEOTIDE SEQUENCE [LARGE SCALE GENOMIC DNA]</scope>
    <source>
        <strain evidence="4 5">DSM 44230</strain>
    </source>
</reference>
<evidence type="ECO:0000256" key="1">
    <source>
        <dbReference type="SAM" id="MobiDB-lite"/>
    </source>
</evidence>
<name>A0A7W7CDX8_9PSEU</name>
<dbReference type="InterPro" id="IPR051043">
    <property type="entry name" value="Sulfatase_Mod_Factor_Kinase"/>
</dbReference>
<feature type="signal peptide" evidence="2">
    <location>
        <begin position="1"/>
        <end position="27"/>
    </location>
</feature>
<dbReference type="GO" id="GO:0044875">
    <property type="term" value="F:gamma-glutamyl hercynylcysteine sulfoxide synthase activity"/>
    <property type="evidence" value="ECO:0007669"/>
    <property type="project" value="UniProtKB-EC"/>
</dbReference>
<dbReference type="PANTHER" id="PTHR23150">
    <property type="entry name" value="SULFATASE MODIFYING FACTOR 1, 2"/>
    <property type="match status" value="1"/>
</dbReference>
<evidence type="ECO:0000313" key="4">
    <source>
        <dbReference type="EMBL" id="MBB4678033.1"/>
    </source>
</evidence>
<feature type="compositionally biased region" description="Low complexity" evidence="1">
    <location>
        <begin position="40"/>
        <end position="49"/>
    </location>
</feature>
<dbReference type="EMBL" id="JACHMH010000001">
    <property type="protein sequence ID" value="MBB4678033.1"/>
    <property type="molecule type" value="Genomic_DNA"/>
</dbReference>
<dbReference type="InterPro" id="IPR016187">
    <property type="entry name" value="CTDL_fold"/>
</dbReference>